<reference evidence="1 2" key="1">
    <citation type="submission" date="2023-07" db="EMBL/GenBank/DDBJ databases">
        <title>Genomic Encyclopedia of Type Strains, Phase IV (KMG-IV): sequencing the most valuable type-strain genomes for metagenomic binning, comparative biology and taxonomic classification.</title>
        <authorList>
            <person name="Goeker M."/>
        </authorList>
    </citation>
    <scope>NUCLEOTIDE SEQUENCE [LARGE SCALE GENOMIC DNA]</scope>
    <source>
        <strain evidence="1 2">DSM 29005</strain>
    </source>
</reference>
<dbReference type="EMBL" id="JAUSUD010000020">
    <property type="protein sequence ID" value="MDQ0232360.1"/>
    <property type="molecule type" value="Genomic_DNA"/>
</dbReference>
<name>A0ABT9ZJ96_9BACI</name>
<protein>
    <recommendedName>
        <fullName evidence="3">DUF3889 domain-containing protein</fullName>
    </recommendedName>
</protein>
<accession>A0ABT9ZJ96</accession>
<gene>
    <name evidence="1" type="ORF">J2S19_003670</name>
</gene>
<dbReference type="Gene3D" id="3.10.450.390">
    <property type="entry name" value="Protein of unknown function DUF3889"/>
    <property type="match status" value="1"/>
</dbReference>
<dbReference type="Proteomes" id="UP001234495">
    <property type="component" value="Unassembled WGS sequence"/>
</dbReference>
<keyword evidence="2" id="KW-1185">Reference proteome</keyword>
<proteinExistence type="predicted"/>
<evidence type="ECO:0000313" key="2">
    <source>
        <dbReference type="Proteomes" id="UP001234495"/>
    </source>
</evidence>
<dbReference type="Pfam" id="PF13028">
    <property type="entry name" value="DUF3889"/>
    <property type="match status" value="1"/>
</dbReference>
<evidence type="ECO:0008006" key="3">
    <source>
        <dbReference type="Google" id="ProtNLM"/>
    </source>
</evidence>
<sequence length="127" mass="14788">MEEHMKAKTVYRIFFLLATFMMVLTAGMKAYGEQHVEEIDYKKWSRLAISTVKEEYPQSELIDYKYVKREAVNEEESKDVFRIKVNQHGELFYVSADVVFNPKTAKLITVNLKRDGDNAAQTSIILD</sequence>
<dbReference type="InterPro" id="IPR024987">
    <property type="entry name" value="DUF3889"/>
</dbReference>
<comment type="caution">
    <text evidence="1">The sequence shown here is derived from an EMBL/GenBank/DDBJ whole genome shotgun (WGS) entry which is preliminary data.</text>
</comment>
<organism evidence="1 2">
    <name type="scientific">Metabacillus malikii</name>
    <dbReference type="NCBI Taxonomy" id="1504265"/>
    <lineage>
        <taxon>Bacteria</taxon>
        <taxon>Bacillati</taxon>
        <taxon>Bacillota</taxon>
        <taxon>Bacilli</taxon>
        <taxon>Bacillales</taxon>
        <taxon>Bacillaceae</taxon>
        <taxon>Metabacillus</taxon>
    </lineage>
</organism>
<evidence type="ECO:0000313" key="1">
    <source>
        <dbReference type="EMBL" id="MDQ0232360.1"/>
    </source>
</evidence>